<dbReference type="GeneID" id="37507627"/>
<dbReference type="CDD" id="cd06089">
    <property type="entry name" value="KOW_RPL26"/>
    <property type="match status" value="1"/>
</dbReference>
<evidence type="ECO:0000256" key="7">
    <source>
        <dbReference type="RuleBase" id="RU003477"/>
    </source>
</evidence>
<feature type="domain" description="KOW" evidence="8">
    <location>
        <begin position="8"/>
        <end position="35"/>
    </location>
</feature>
<evidence type="ECO:0000313" key="9">
    <source>
        <dbReference type="EMBL" id="ASB29708.1"/>
    </source>
</evidence>
<dbReference type="InterPro" id="IPR041988">
    <property type="entry name" value="Ribosomal_uL24_KOW"/>
</dbReference>
<accession>A0A2Z2KS54</accession>
<dbReference type="PANTHER" id="PTHR12903">
    <property type="entry name" value="MITOCHONDRIAL RIBOSOMAL PROTEIN L24"/>
    <property type="match status" value="1"/>
</dbReference>
<organism evidence="9">
    <name type="scientific">Porolithon onkodes</name>
    <dbReference type="NCBI Taxonomy" id="231751"/>
    <lineage>
        <taxon>Eukaryota</taxon>
        <taxon>Rhodophyta</taxon>
        <taxon>Florideophyceae</taxon>
        <taxon>Corallinophycidae</taxon>
        <taxon>Corallinales</taxon>
        <taxon>Porolithaceae</taxon>
        <taxon>Porolithon</taxon>
    </lineage>
</organism>
<comment type="similarity">
    <text evidence="2 7">Belongs to the universal ribosomal protein uL24 family.</text>
</comment>
<dbReference type="GO" id="GO:1990904">
    <property type="term" value="C:ribonucleoprotein complex"/>
    <property type="evidence" value="ECO:0007669"/>
    <property type="project" value="UniProtKB-KW"/>
</dbReference>
<dbReference type="Gene3D" id="2.30.30.30">
    <property type="match status" value="1"/>
</dbReference>
<dbReference type="HAMAP" id="MF_01326_B">
    <property type="entry name" value="Ribosomal_uL24_B"/>
    <property type="match status" value="1"/>
</dbReference>
<dbReference type="GO" id="GO:0003723">
    <property type="term" value="F:RNA binding"/>
    <property type="evidence" value="ECO:0007669"/>
    <property type="project" value="InterPro"/>
</dbReference>
<dbReference type="Pfam" id="PF00467">
    <property type="entry name" value="KOW"/>
    <property type="match status" value="1"/>
</dbReference>
<evidence type="ECO:0000256" key="1">
    <source>
        <dbReference type="ARBA" id="ARBA00004072"/>
    </source>
</evidence>
<dbReference type="RefSeq" id="YP_009502106.1">
    <property type="nucleotide sequence ID" value="NC_038144.1"/>
</dbReference>
<evidence type="ECO:0000256" key="6">
    <source>
        <dbReference type="ARBA" id="ARBA00035361"/>
    </source>
</evidence>
<dbReference type="GO" id="GO:0005840">
    <property type="term" value="C:ribosome"/>
    <property type="evidence" value="ECO:0007669"/>
    <property type="project" value="UniProtKB-KW"/>
</dbReference>
<keyword evidence="9" id="KW-0934">Plastid</keyword>
<protein>
    <recommendedName>
        <fullName evidence="5">Large ribosomal subunit protein uL24c</fullName>
    </recommendedName>
    <alternativeName>
        <fullName evidence="6">50S ribosomal protein L24, chloroplastic</fullName>
    </alternativeName>
</protein>
<dbReference type="EMBL" id="KY212106">
    <property type="protein sequence ID" value="ASB29708.1"/>
    <property type="molecule type" value="Genomic_DNA"/>
</dbReference>
<evidence type="ECO:0000256" key="3">
    <source>
        <dbReference type="ARBA" id="ARBA00022980"/>
    </source>
</evidence>
<dbReference type="SUPFAM" id="SSF50104">
    <property type="entry name" value="Translation proteins SH3-like domain"/>
    <property type="match status" value="1"/>
</dbReference>
<evidence type="ECO:0000256" key="2">
    <source>
        <dbReference type="ARBA" id="ARBA00010618"/>
    </source>
</evidence>
<gene>
    <name evidence="9" type="primary">rpl24</name>
</gene>
<sequence>MKKQHKIHVKNGDTVKIISGKYKGQVGEITKILHKKKLVILKNLNLKTKHVRPKQREESGKIINIEAPIHSSNVMLYSSQSKVCSRYSIVYDENLKKYRKLKKTQELIK</sequence>
<dbReference type="InterPro" id="IPR003256">
    <property type="entry name" value="Ribosomal_uL24"/>
</dbReference>
<keyword evidence="3 7" id="KW-0689">Ribosomal protein</keyword>
<dbReference type="InterPro" id="IPR005825">
    <property type="entry name" value="Ribosomal_uL24_CS"/>
</dbReference>
<dbReference type="InterPro" id="IPR057264">
    <property type="entry name" value="Ribosomal_uL24_C"/>
</dbReference>
<proteinExistence type="inferred from homology"/>
<geneLocation type="plastid" evidence="9"/>
<evidence type="ECO:0000256" key="4">
    <source>
        <dbReference type="ARBA" id="ARBA00023274"/>
    </source>
</evidence>
<reference evidence="9" key="1">
    <citation type="submission" date="2016-11" db="EMBL/GenBank/DDBJ databases">
        <title>Complete organellar and ribosomal genomic analysis of the lectotype specimen of the reef forming species Porolithon onkodes (Heydrich) Foslie.</title>
        <authorList>
            <person name="Hughey J.R."/>
            <person name="Gabrielson P.W."/>
        </authorList>
    </citation>
    <scope>NUCLEOTIDE SEQUENCE</scope>
</reference>
<evidence type="ECO:0000256" key="5">
    <source>
        <dbReference type="ARBA" id="ARBA00035282"/>
    </source>
</evidence>
<dbReference type="GO" id="GO:0003735">
    <property type="term" value="F:structural constituent of ribosome"/>
    <property type="evidence" value="ECO:0007669"/>
    <property type="project" value="InterPro"/>
</dbReference>
<dbReference type="InterPro" id="IPR014722">
    <property type="entry name" value="Rib_uL2_dom2"/>
</dbReference>
<dbReference type="InterPro" id="IPR005824">
    <property type="entry name" value="KOW"/>
</dbReference>
<dbReference type="Pfam" id="PF17136">
    <property type="entry name" value="ribosomal_L24"/>
    <property type="match status" value="1"/>
</dbReference>
<dbReference type="AlphaFoldDB" id="A0A2Z2KS54"/>
<dbReference type="PROSITE" id="PS01108">
    <property type="entry name" value="RIBOSOMAL_L24"/>
    <property type="match status" value="1"/>
</dbReference>
<keyword evidence="4 7" id="KW-0687">Ribonucleoprotein</keyword>
<name>A0A2Z2KS54_9FLOR</name>
<evidence type="ECO:0000259" key="8">
    <source>
        <dbReference type="SMART" id="SM00739"/>
    </source>
</evidence>
<comment type="function">
    <text evidence="1">One of two assembly initiator proteins, it binds directly to the 5'-end of the 23S rRNA, where it nucleates assembly of the 50S subunit.</text>
</comment>
<dbReference type="InterPro" id="IPR008991">
    <property type="entry name" value="Translation_prot_SH3-like_sf"/>
</dbReference>
<dbReference type="NCBIfam" id="TIGR01079">
    <property type="entry name" value="rplX_bact"/>
    <property type="match status" value="1"/>
</dbReference>
<dbReference type="SMART" id="SM00739">
    <property type="entry name" value="KOW"/>
    <property type="match status" value="1"/>
</dbReference>
<dbReference type="GO" id="GO:0006412">
    <property type="term" value="P:translation"/>
    <property type="evidence" value="ECO:0007669"/>
    <property type="project" value="InterPro"/>
</dbReference>